<dbReference type="EMBL" id="JACTUZ010000104">
    <property type="protein sequence ID" value="MBC9178896.1"/>
    <property type="molecule type" value="Genomic_DNA"/>
</dbReference>
<evidence type="ECO:0000313" key="2">
    <source>
        <dbReference type="Proteomes" id="UP000603940"/>
    </source>
</evidence>
<name>A0ABR7RB83_9PROT</name>
<feature type="non-terminal residue" evidence="1">
    <location>
        <position position="153"/>
    </location>
</feature>
<proteinExistence type="predicted"/>
<evidence type="ECO:0000313" key="1">
    <source>
        <dbReference type="EMBL" id="MBC9178896.1"/>
    </source>
</evidence>
<gene>
    <name evidence="1" type="ORF">IBL25_18285</name>
</gene>
<comment type="caution">
    <text evidence="1">The sequence shown here is derived from an EMBL/GenBank/DDBJ whole genome shotgun (WGS) entry which is preliminary data.</text>
</comment>
<reference evidence="1 2" key="1">
    <citation type="journal article" date="2009" name="Int. J. Syst. Evol. Microbiol.">
        <title>Transfer of Teichococcus ludipueritiae and Muricoccus roseus to the genus Roseomonas, as Roseomonas ludipueritiae comb. nov. and Roseomonas rosea comb. nov., respectively, and emended description of the genus Roseomonas.</title>
        <authorList>
            <person name="Sanchez-Porro C."/>
            <person name="Gallego V."/>
            <person name="Busse H.J."/>
            <person name="Kampfer P."/>
            <person name="Ventosa A."/>
        </authorList>
    </citation>
    <scope>NUCLEOTIDE SEQUENCE [LARGE SCALE GENOMIC DNA]</scope>
    <source>
        <strain evidence="1 2">DSM 14915</strain>
    </source>
</reference>
<dbReference type="Proteomes" id="UP000603940">
    <property type="component" value="Unassembled WGS sequence"/>
</dbReference>
<sequence>MSPAGAFLALWNDLEHGREPEYDDWHTREHVPERVSAPGFRTGLRYVDRCHPLHRYFTLYEVDDMAAFHTAEYRDLLQNPTPWSASMRPSFRNFLRVTCAARLRFGYGRGGVLAVLRVTEDAGAAARLRALAAMPGIVAARLGRHDAGTPTVA</sequence>
<protein>
    <submittedName>
        <fullName evidence="1">Uncharacterized protein</fullName>
    </submittedName>
</protein>
<accession>A0ABR7RB83</accession>
<organism evidence="1 2">
    <name type="scientific">Pseudoroseomonas ludipueritiae</name>
    <dbReference type="NCBI Taxonomy" id="198093"/>
    <lineage>
        <taxon>Bacteria</taxon>
        <taxon>Pseudomonadati</taxon>
        <taxon>Pseudomonadota</taxon>
        <taxon>Alphaproteobacteria</taxon>
        <taxon>Acetobacterales</taxon>
        <taxon>Acetobacteraceae</taxon>
        <taxon>Pseudoroseomonas</taxon>
    </lineage>
</organism>
<keyword evidence="2" id="KW-1185">Reference proteome</keyword>